<gene>
    <name evidence="1" type="ORF">RM533_12375</name>
</gene>
<feature type="non-terminal residue" evidence="1">
    <location>
        <position position="1"/>
    </location>
</feature>
<dbReference type="EMBL" id="JAVRHS010000014">
    <property type="protein sequence ID" value="MDT0576963.1"/>
    <property type="molecule type" value="Genomic_DNA"/>
</dbReference>
<sequence>RTTVDLDGSDDDNNANTPVTIDADDGDFLFTDDAGTASYTIIQNFEEGDAIQVSDDFEATFTTAAGDPNSLEITFNNDGVVSQIILEDVVGDDAGFIFDEATAEAAVGFDFFSNAMAAADQSVA</sequence>
<keyword evidence="2" id="KW-1185">Reference proteome</keyword>
<organism evidence="1 2">
    <name type="scientific">Croceicoccus esteveae</name>
    <dbReference type="NCBI Taxonomy" id="3075597"/>
    <lineage>
        <taxon>Bacteria</taxon>
        <taxon>Pseudomonadati</taxon>
        <taxon>Pseudomonadota</taxon>
        <taxon>Alphaproteobacteria</taxon>
        <taxon>Sphingomonadales</taxon>
        <taxon>Erythrobacteraceae</taxon>
        <taxon>Croceicoccus</taxon>
    </lineage>
</organism>
<reference evidence="1 2" key="1">
    <citation type="submission" date="2023-09" db="EMBL/GenBank/DDBJ databases">
        <authorList>
            <person name="Rey-Velasco X."/>
        </authorList>
    </citation>
    <scope>NUCLEOTIDE SEQUENCE [LARGE SCALE GENOMIC DNA]</scope>
    <source>
        <strain evidence="1 2">F390</strain>
    </source>
</reference>
<accession>A0ABU2ZLQ1</accession>
<proteinExistence type="predicted"/>
<protein>
    <submittedName>
        <fullName evidence="1">Uncharacterized protein</fullName>
    </submittedName>
</protein>
<dbReference type="Proteomes" id="UP001259803">
    <property type="component" value="Unassembled WGS sequence"/>
</dbReference>
<evidence type="ECO:0000313" key="1">
    <source>
        <dbReference type="EMBL" id="MDT0576963.1"/>
    </source>
</evidence>
<dbReference type="RefSeq" id="WP_311341538.1">
    <property type="nucleotide sequence ID" value="NZ_JAVRHS010000014.1"/>
</dbReference>
<comment type="caution">
    <text evidence="1">The sequence shown here is derived from an EMBL/GenBank/DDBJ whole genome shotgun (WGS) entry which is preliminary data.</text>
</comment>
<name>A0ABU2ZLQ1_9SPHN</name>
<evidence type="ECO:0000313" key="2">
    <source>
        <dbReference type="Proteomes" id="UP001259803"/>
    </source>
</evidence>